<reference evidence="6" key="1">
    <citation type="submission" date="2022-04" db="EMBL/GenBank/DDBJ databases">
        <title>Roseomonas acroporae sp. nov., isolated from coral Acropora digitifera.</title>
        <authorList>
            <person name="Sun H."/>
        </authorList>
    </citation>
    <scope>NUCLEOTIDE SEQUENCE</scope>
    <source>
        <strain evidence="6">NAR14</strain>
    </source>
</reference>
<dbReference type="PANTHER" id="PTHR33603">
    <property type="entry name" value="METHYLTRANSFERASE"/>
    <property type="match status" value="1"/>
</dbReference>
<name>A0A9X1Y9A2_9PROT</name>
<dbReference type="InterPro" id="IPR003742">
    <property type="entry name" value="RlmH-like"/>
</dbReference>
<comment type="catalytic activity">
    <reaction evidence="5">
        <text>pseudouridine(1915) in 23S rRNA + S-adenosyl-L-methionine = N(3)-methylpseudouridine(1915) in 23S rRNA + S-adenosyl-L-homocysteine + H(+)</text>
        <dbReference type="Rhea" id="RHEA:42752"/>
        <dbReference type="Rhea" id="RHEA-COMP:10221"/>
        <dbReference type="Rhea" id="RHEA-COMP:10222"/>
        <dbReference type="ChEBI" id="CHEBI:15378"/>
        <dbReference type="ChEBI" id="CHEBI:57856"/>
        <dbReference type="ChEBI" id="CHEBI:59789"/>
        <dbReference type="ChEBI" id="CHEBI:65314"/>
        <dbReference type="ChEBI" id="CHEBI:74486"/>
        <dbReference type="EC" id="2.1.1.177"/>
    </reaction>
</comment>
<dbReference type="Pfam" id="PF02590">
    <property type="entry name" value="SPOUT_MTase"/>
    <property type="match status" value="1"/>
</dbReference>
<keyword evidence="1 5" id="KW-0489">Methyltransferase</keyword>
<keyword evidence="5" id="KW-0963">Cytoplasm</keyword>
<organism evidence="6 7">
    <name type="scientific">Roseomonas acroporae</name>
    <dbReference type="NCBI Taxonomy" id="2937791"/>
    <lineage>
        <taxon>Bacteria</taxon>
        <taxon>Pseudomonadati</taxon>
        <taxon>Pseudomonadota</taxon>
        <taxon>Alphaproteobacteria</taxon>
        <taxon>Acetobacterales</taxon>
        <taxon>Roseomonadaceae</taxon>
        <taxon>Roseomonas</taxon>
    </lineage>
</organism>
<comment type="subunit">
    <text evidence="5">Homodimer.</text>
</comment>
<dbReference type="HAMAP" id="MF_00658">
    <property type="entry name" value="23SrRNA_methyltr_H"/>
    <property type="match status" value="1"/>
</dbReference>
<dbReference type="PANTHER" id="PTHR33603:SF1">
    <property type="entry name" value="RIBOSOMAL RNA LARGE SUBUNIT METHYLTRANSFERASE H"/>
    <property type="match status" value="1"/>
</dbReference>
<dbReference type="EMBL" id="JALPRX010000068">
    <property type="protein sequence ID" value="MCK8785826.1"/>
    <property type="molecule type" value="Genomic_DNA"/>
</dbReference>
<comment type="caution">
    <text evidence="6">The sequence shown here is derived from an EMBL/GenBank/DDBJ whole genome shotgun (WGS) entry which is preliminary data.</text>
</comment>
<dbReference type="AlphaFoldDB" id="A0A9X1Y9A2"/>
<dbReference type="InterPro" id="IPR029026">
    <property type="entry name" value="tRNA_m1G_MTases_N"/>
</dbReference>
<feature type="binding site" evidence="5">
    <location>
        <position position="75"/>
    </location>
    <ligand>
        <name>S-adenosyl-L-methionine</name>
        <dbReference type="ChEBI" id="CHEBI:59789"/>
    </ligand>
</feature>
<dbReference type="GO" id="GO:0005737">
    <property type="term" value="C:cytoplasm"/>
    <property type="evidence" value="ECO:0007669"/>
    <property type="project" value="UniProtKB-SubCell"/>
</dbReference>
<accession>A0A9X1Y9A2</accession>
<dbReference type="SUPFAM" id="SSF75217">
    <property type="entry name" value="alpha/beta knot"/>
    <property type="match status" value="1"/>
</dbReference>
<comment type="similarity">
    <text evidence="4 5">Belongs to the RNA methyltransferase RlmH family.</text>
</comment>
<comment type="subcellular location">
    <subcellularLocation>
        <location evidence="5">Cytoplasm</location>
    </subcellularLocation>
</comment>
<dbReference type="RefSeq" id="WP_248667943.1">
    <property type="nucleotide sequence ID" value="NZ_JALPRX010000068.1"/>
</dbReference>
<dbReference type="InterPro" id="IPR029028">
    <property type="entry name" value="Alpha/beta_knot_MTases"/>
</dbReference>
<evidence type="ECO:0000256" key="5">
    <source>
        <dbReference type="HAMAP-Rule" id="MF_00658"/>
    </source>
</evidence>
<keyword evidence="2 5" id="KW-0808">Transferase</keyword>
<keyword evidence="3 5" id="KW-0949">S-adenosyl-L-methionine</keyword>
<evidence type="ECO:0000313" key="7">
    <source>
        <dbReference type="Proteomes" id="UP001139516"/>
    </source>
</evidence>
<dbReference type="EC" id="2.1.1.177" evidence="5"/>
<comment type="function">
    <text evidence="5">Specifically methylates the pseudouridine at position 1915 (m3Psi1915) in 23S rRNA.</text>
</comment>
<dbReference type="PIRSF" id="PIRSF004505">
    <property type="entry name" value="MT_bac"/>
    <property type="match status" value="1"/>
</dbReference>
<dbReference type="Gene3D" id="3.40.1280.10">
    <property type="match status" value="1"/>
</dbReference>
<dbReference type="GO" id="GO:0070038">
    <property type="term" value="F:rRNA (pseudouridine-N3-)-methyltransferase activity"/>
    <property type="evidence" value="ECO:0007669"/>
    <property type="project" value="UniProtKB-UniRule"/>
</dbReference>
<dbReference type="CDD" id="cd18081">
    <property type="entry name" value="RlmH-like"/>
    <property type="match status" value="1"/>
</dbReference>
<evidence type="ECO:0000313" key="6">
    <source>
        <dbReference type="EMBL" id="MCK8785826.1"/>
    </source>
</evidence>
<gene>
    <name evidence="5" type="primary">rlmH</name>
    <name evidence="6" type="ORF">M0638_15710</name>
</gene>
<dbReference type="Proteomes" id="UP001139516">
    <property type="component" value="Unassembled WGS sequence"/>
</dbReference>
<evidence type="ECO:0000256" key="2">
    <source>
        <dbReference type="ARBA" id="ARBA00022679"/>
    </source>
</evidence>
<proteinExistence type="inferred from homology"/>
<keyword evidence="7" id="KW-1185">Reference proteome</keyword>
<protein>
    <recommendedName>
        <fullName evidence="5">Ribosomal RNA large subunit methyltransferase H</fullName>
        <ecNumber evidence="5">2.1.1.177</ecNumber>
    </recommendedName>
    <alternativeName>
        <fullName evidence="5">23S rRNA (pseudouridine1915-N3)-methyltransferase</fullName>
    </alternativeName>
    <alternativeName>
        <fullName evidence="5">23S rRNA m3Psi1915 methyltransferase</fullName>
    </alternativeName>
    <alternativeName>
        <fullName evidence="5">rRNA (pseudouridine-N3-)-methyltransferase RlmH</fullName>
    </alternativeName>
</protein>
<evidence type="ECO:0000256" key="4">
    <source>
        <dbReference type="ARBA" id="ARBA00038303"/>
    </source>
</evidence>
<sequence>MAAPRIPRSAPRLIAVGRLRPGPELALFEQYNARLRPPLLVTELAEGRGSPAEIRRREAAAMLAAIPEGAPAVALDLGGDSPGSEGLAALLGRWEGRGPCFLIGGAEGLDPAVLARAECRLSLGPLTWPHFLVRGLLAEQLYRAQAIRTGHPYHRAWRPA</sequence>
<feature type="binding site" evidence="5">
    <location>
        <position position="104"/>
    </location>
    <ligand>
        <name>S-adenosyl-L-methionine</name>
        <dbReference type="ChEBI" id="CHEBI:59789"/>
    </ligand>
</feature>
<feature type="binding site" evidence="5">
    <location>
        <begin position="123"/>
        <end position="128"/>
    </location>
    <ligand>
        <name>S-adenosyl-L-methionine</name>
        <dbReference type="ChEBI" id="CHEBI:59789"/>
    </ligand>
</feature>
<keyword evidence="5" id="KW-0698">rRNA processing</keyword>
<evidence type="ECO:0000256" key="1">
    <source>
        <dbReference type="ARBA" id="ARBA00022603"/>
    </source>
</evidence>
<evidence type="ECO:0000256" key="3">
    <source>
        <dbReference type="ARBA" id="ARBA00022691"/>
    </source>
</evidence>